<keyword evidence="5 7" id="KW-1133">Transmembrane helix</keyword>
<dbReference type="CDD" id="cd07346">
    <property type="entry name" value="ABC_6TM_exporters"/>
    <property type="match status" value="1"/>
</dbReference>
<evidence type="ECO:0000256" key="2">
    <source>
        <dbReference type="ARBA" id="ARBA00022692"/>
    </source>
</evidence>
<dbReference type="InterPro" id="IPR036640">
    <property type="entry name" value="ABC1_TM_sf"/>
</dbReference>
<dbReference type="Pfam" id="PF00005">
    <property type="entry name" value="ABC_tran"/>
    <property type="match status" value="2"/>
</dbReference>
<evidence type="ECO:0000313" key="10">
    <source>
        <dbReference type="EMBL" id="WYJ77212.1"/>
    </source>
</evidence>
<feature type="transmembrane region" description="Helical" evidence="7">
    <location>
        <begin position="682"/>
        <end position="703"/>
    </location>
</feature>
<accession>A0ABZ2SNU8</accession>
<protein>
    <recommendedName>
        <fullName evidence="12">ABC transporter ATP-binding protein</fullName>
    </recommendedName>
</protein>
<sequence>MSKKKKQPSVLKKLQPFLGKRKLFIYSSMVMSILAALFGLVPYGIVYLFSVEILERPANNPNIFILYAGIAFLAIVLKGICYKLSSDFAHQAAFDILYDIRITLAEKLTKLPLGYFDTHDTGKIKVTMNEDVEQLEEGIAHLIPDITTGVSIPLLTFLAMFILDWRMAMAALLIIPLLGLFYANVMKKMKPLIPKQIEVGGLITNAVLRYVYGMKVIRVFSQSEKAFEEYATVVKKAADLSVEIEKETLEGKTIFAAVAQMPLLIVIPMGVWLYSAGEISLSLFVLFIMLTIGIGNTLVKAFRSNGQVSFRLAGVTRKITAMLDEPELTQPTQAVQPQEATITFENVSFAYNEERDVLRNVTFTVPEGTLTALVGESGAGKTTIARLVPRFWDATSGQVSIGGVDVRNIGSQDLMNFVSYVFQDVYLFEGTIMDNIRMGRPEATDEEVIAAAKQAYCHHFIMQLEDGYQTVVGDGGGKLSGGQRQRISIVRAFLKQAPILVLDEATALIDAENEAYIQDAINELMHPVNGQPKTIIMIAHRLHTIVKADQILVIEDGQIAAKGTHQELLATHASYQTQWEAYRGEGNALLSKAETTTKPLPFKVKLLTKISEENKIEDEAYRHLSEYSVYKQSLVVAGSSENKKELKEGYRRTFIESFFISIPLIVVAYIVYLLFTDSVTDVWKVVGGMFLALLLQGLTYYYSNRIMFLIYYKMTASIRLYLGRRLKNLPLGYFSKQDAALLEMNVKQDAMFLGFTPAIVIGIIKGVITPVMTLLVLAWIDWTLALIAIAGIPMCLFITKLADQQLQKVMNRLQTARKQANRRILDFIRGISVIRSFGLAGSKLLGYQETMDEFRKSSIQLNKKLSPYTALNVIMFEIGYVIVLVVGGLKYTAGTIDGVSLICFLILTAALYETLPIMDYVVYKRLMKTTLDSLDDVIQEEDLLQPEIGQEKLPATFGVTLENISFGYTNQEILHKLNLTIPENGITALVGPSGGGKTTTLNLIARFYDIASGSIKIGNVDIRDMRHDTLMQHISFVFQDVYLMPDTIMNNLKFGNPHASFEEVVAAAKLACCHEFIMEFPEGYDTQISDGGANLSGGQKQRISIARALLKDAPIVLLDEATASVDPENELYIREALQVLAQHKTVIMVAHRLHTIRNATKIAVIEDGNVVESGSHEELFTKNGRYKQFWQERQRAEQWQVEI</sequence>
<keyword evidence="2 7" id="KW-0812">Transmembrane</keyword>
<feature type="transmembrane region" description="Helical" evidence="7">
    <location>
        <begin position="653"/>
        <end position="676"/>
    </location>
</feature>
<dbReference type="PANTHER" id="PTHR24221:SF397">
    <property type="entry name" value="ABC TRANSPORTER, ATP-BINDING TRANSMEMBRANE PROTEIN"/>
    <property type="match status" value="1"/>
</dbReference>
<evidence type="ECO:0000259" key="9">
    <source>
        <dbReference type="PROSITE" id="PS50929"/>
    </source>
</evidence>
<evidence type="ECO:0000256" key="6">
    <source>
        <dbReference type="ARBA" id="ARBA00023136"/>
    </source>
</evidence>
<evidence type="ECO:0000313" key="11">
    <source>
        <dbReference type="Proteomes" id="UP000664701"/>
    </source>
</evidence>
<dbReference type="InterPro" id="IPR027417">
    <property type="entry name" value="P-loop_NTPase"/>
</dbReference>
<dbReference type="SMART" id="SM00382">
    <property type="entry name" value="AAA"/>
    <property type="match status" value="2"/>
</dbReference>
<feature type="transmembrane region" description="Helical" evidence="7">
    <location>
        <begin position="782"/>
        <end position="802"/>
    </location>
</feature>
<reference evidence="10 11" key="1">
    <citation type="submission" date="2021-03" db="EMBL/GenBank/DDBJ databases">
        <authorList>
            <person name="Gilmore M.S."/>
            <person name="Schwartzman J."/>
            <person name="Van Tyne D."/>
            <person name="Martin M."/>
            <person name="Earl A.M."/>
            <person name="Manson A.L."/>
            <person name="Straub T."/>
            <person name="Salamzade R."/>
            <person name="Saavedra J."/>
            <person name="Lebreton F."/>
            <person name="Prichula J."/>
            <person name="Schaufler K."/>
            <person name="Gaca A."/>
            <person name="Sgardioli B."/>
            <person name="Wagenaar J."/>
            <person name="Strong T."/>
        </authorList>
    </citation>
    <scope>NUCLEOTIDE SEQUENCE [LARGE SCALE GENOMIC DNA]</scope>
    <source>
        <strain evidence="10 11">DIV2402</strain>
    </source>
</reference>
<dbReference type="SUPFAM" id="SSF90123">
    <property type="entry name" value="ABC transporter transmembrane region"/>
    <property type="match status" value="2"/>
</dbReference>
<comment type="subcellular location">
    <subcellularLocation>
        <location evidence="1">Cell membrane</location>
        <topology evidence="1">Multi-pass membrane protein</topology>
    </subcellularLocation>
</comment>
<feature type="transmembrane region" description="Helical" evidence="7">
    <location>
        <begin position="865"/>
        <end position="886"/>
    </location>
</feature>
<evidence type="ECO:0000259" key="8">
    <source>
        <dbReference type="PROSITE" id="PS50893"/>
    </source>
</evidence>
<evidence type="ECO:0000256" key="5">
    <source>
        <dbReference type="ARBA" id="ARBA00022989"/>
    </source>
</evidence>
<feature type="domain" description="ABC transporter" evidence="8">
    <location>
        <begin position="959"/>
        <end position="1192"/>
    </location>
</feature>
<feature type="domain" description="ABC transmembrane type-1" evidence="9">
    <location>
        <begin position="658"/>
        <end position="915"/>
    </location>
</feature>
<dbReference type="PROSITE" id="PS00211">
    <property type="entry name" value="ABC_TRANSPORTER_1"/>
    <property type="match status" value="2"/>
</dbReference>
<proteinExistence type="predicted"/>
<feature type="transmembrane region" description="Helical" evidence="7">
    <location>
        <begin position="61"/>
        <end position="81"/>
    </location>
</feature>
<organism evidence="10 11">
    <name type="scientific">Candidatus Enterococcus lowellii</name>
    <dbReference type="NCBI Taxonomy" id="2230877"/>
    <lineage>
        <taxon>Bacteria</taxon>
        <taxon>Bacillati</taxon>
        <taxon>Bacillota</taxon>
        <taxon>Bacilli</taxon>
        <taxon>Lactobacillales</taxon>
        <taxon>Enterococcaceae</taxon>
        <taxon>Enterococcus</taxon>
    </lineage>
</organism>
<feature type="transmembrane region" description="Helical" evidence="7">
    <location>
        <begin position="254"/>
        <end position="275"/>
    </location>
</feature>
<dbReference type="RefSeq" id="WP_207942573.1">
    <property type="nucleotide sequence ID" value="NZ_CP147251.1"/>
</dbReference>
<evidence type="ECO:0000256" key="7">
    <source>
        <dbReference type="SAM" id="Phobius"/>
    </source>
</evidence>
<feature type="transmembrane region" description="Helical" evidence="7">
    <location>
        <begin position="898"/>
        <end position="918"/>
    </location>
</feature>
<dbReference type="InterPro" id="IPR003439">
    <property type="entry name" value="ABC_transporter-like_ATP-bd"/>
</dbReference>
<feature type="domain" description="ABC transporter" evidence="8">
    <location>
        <begin position="342"/>
        <end position="581"/>
    </location>
</feature>
<evidence type="ECO:0000256" key="1">
    <source>
        <dbReference type="ARBA" id="ARBA00004651"/>
    </source>
</evidence>
<keyword evidence="3" id="KW-0547">Nucleotide-binding</keyword>
<dbReference type="InterPro" id="IPR011527">
    <property type="entry name" value="ABC1_TM_dom"/>
</dbReference>
<evidence type="ECO:0000256" key="4">
    <source>
        <dbReference type="ARBA" id="ARBA00022840"/>
    </source>
</evidence>
<feature type="transmembrane region" description="Helical" evidence="7">
    <location>
        <begin position="142"/>
        <end position="162"/>
    </location>
</feature>
<dbReference type="SUPFAM" id="SSF52540">
    <property type="entry name" value="P-loop containing nucleoside triphosphate hydrolases"/>
    <property type="match status" value="2"/>
</dbReference>
<name>A0ABZ2SNU8_9ENTE</name>
<feature type="transmembrane region" description="Helical" evidence="7">
    <location>
        <begin position="168"/>
        <end position="185"/>
    </location>
</feature>
<keyword evidence="4" id="KW-0067">ATP-binding</keyword>
<dbReference type="Gene3D" id="1.20.1560.10">
    <property type="entry name" value="ABC transporter type 1, transmembrane domain"/>
    <property type="match status" value="2"/>
</dbReference>
<dbReference type="PROSITE" id="PS50929">
    <property type="entry name" value="ABC_TM1F"/>
    <property type="match status" value="2"/>
</dbReference>
<dbReference type="PANTHER" id="PTHR24221">
    <property type="entry name" value="ATP-BINDING CASSETTE SUB-FAMILY B"/>
    <property type="match status" value="1"/>
</dbReference>
<keyword evidence="11" id="KW-1185">Reference proteome</keyword>
<dbReference type="Pfam" id="PF00664">
    <property type="entry name" value="ABC_membrane"/>
    <property type="match status" value="2"/>
</dbReference>
<keyword evidence="6 7" id="KW-0472">Membrane</keyword>
<gene>
    <name evidence="10" type="ORF">DOK78_001850</name>
</gene>
<feature type="transmembrane region" description="Helical" evidence="7">
    <location>
        <begin position="23"/>
        <end position="49"/>
    </location>
</feature>
<dbReference type="InterPro" id="IPR039421">
    <property type="entry name" value="Type_1_exporter"/>
</dbReference>
<dbReference type="EMBL" id="CP147251">
    <property type="protein sequence ID" value="WYJ77212.1"/>
    <property type="molecule type" value="Genomic_DNA"/>
</dbReference>
<dbReference type="Gene3D" id="3.40.50.300">
    <property type="entry name" value="P-loop containing nucleotide triphosphate hydrolases"/>
    <property type="match status" value="2"/>
</dbReference>
<feature type="transmembrane region" description="Helical" evidence="7">
    <location>
        <begin position="281"/>
        <end position="302"/>
    </location>
</feature>
<evidence type="ECO:0008006" key="12">
    <source>
        <dbReference type="Google" id="ProtNLM"/>
    </source>
</evidence>
<evidence type="ECO:0000256" key="3">
    <source>
        <dbReference type="ARBA" id="ARBA00022741"/>
    </source>
</evidence>
<reference evidence="10 11" key="2">
    <citation type="submission" date="2024-03" db="EMBL/GenBank/DDBJ databases">
        <title>The Genome Sequence of Enterococcus sp. DIV2402.</title>
        <authorList>
            <consortium name="The Broad Institute Genomics Platform"/>
            <consortium name="The Broad Institute Microbial Omics Core"/>
            <consortium name="The Broad Institute Genomic Center for Infectious Diseases"/>
            <person name="Earl A."/>
            <person name="Manson A."/>
            <person name="Gilmore M."/>
            <person name="Schwartman J."/>
            <person name="Shea T."/>
            <person name="Abouelleil A."/>
            <person name="Cao P."/>
            <person name="Chapman S."/>
            <person name="Cusick C."/>
            <person name="Young S."/>
            <person name="Neafsey D."/>
            <person name="Nusbaum C."/>
            <person name="Birren B."/>
        </authorList>
    </citation>
    <scope>NUCLEOTIDE SEQUENCE [LARGE SCALE GENOMIC DNA]</scope>
    <source>
        <strain evidence="10 11">DIV2402</strain>
    </source>
</reference>
<dbReference type="PROSITE" id="PS50893">
    <property type="entry name" value="ABC_TRANSPORTER_2"/>
    <property type="match status" value="2"/>
</dbReference>
<feature type="domain" description="ABC transmembrane type-1" evidence="9">
    <location>
        <begin position="28"/>
        <end position="308"/>
    </location>
</feature>
<dbReference type="InterPro" id="IPR003593">
    <property type="entry name" value="AAA+_ATPase"/>
</dbReference>
<feature type="transmembrane region" description="Helical" evidence="7">
    <location>
        <begin position="752"/>
        <end position="776"/>
    </location>
</feature>
<dbReference type="InterPro" id="IPR017871">
    <property type="entry name" value="ABC_transporter-like_CS"/>
</dbReference>
<dbReference type="Proteomes" id="UP000664701">
    <property type="component" value="Chromosome"/>
</dbReference>